<organism evidence="3">
    <name type="scientific">Gordonia amarae</name>
    <dbReference type="NCBI Taxonomy" id="36821"/>
    <lineage>
        <taxon>Bacteria</taxon>
        <taxon>Bacillati</taxon>
        <taxon>Actinomycetota</taxon>
        <taxon>Actinomycetes</taxon>
        <taxon>Mycobacteriales</taxon>
        <taxon>Gordoniaceae</taxon>
        <taxon>Gordonia</taxon>
    </lineage>
</organism>
<feature type="compositionally biased region" description="Basic and acidic residues" evidence="1">
    <location>
        <begin position="222"/>
        <end position="231"/>
    </location>
</feature>
<dbReference type="EMBL" id="CP045810">
    <property type="protein sequence ID" value="QHN38428.1"/>
    <property type="molecule type" value="Genomic_DNA"/>
</dbReference>
<feature type="compositionally biased region" description="Low complexity" evidence="1">
    <location>
        <begin position="421"/>
        <end position="438"/>
    </location>
</feature>
<feature type="compositionally biased region" description="Basic residues" evidence="1">
    <location>
        <begin position="177"/>
        <end position="187"/>
    </location>
</feature>
<feature type="compositionally biased region" description="Basic and acidic residues" evidence="1">
    <location>
        <begin position="268"/>
        <end position="286"/>
    </location>
</feature>
<proteinExistence type="predicted"/>
<feature type="compositionally biased region" description="Low complexity" evidence="1">
    <location>
        <begin position="253"/>
        <end position="263"/>
    </location>
</feature>
<name>A0A857KU08_9ACTN</name>
<dbReference type="AlphaFoldDB" id="A0A857KU08"/>
<feature type="region of interest" description="Disordered" evidence="1">
    <location>
        <begin position="1"/>
        <end position="526"/>
    </location>
</feature>
<keyword evidence="2" id="KW-0812">Transmembrane</keyword>
<protein>
    <submittedName>
        <fullName evidence="3">Uncharacterized protein</fullName>
    </submittedName>
</protein>
<evidence type="ECO:0000256" key="1">
    <source>
        <dbReference type="SAM" id="MobiDB-lite"/>
    </source>
</evidence>
<keyword evidence="2" id="KW-0472">Membrane</keyword>
<feature type="transmembrane region" description="Helical" evidence="2">
    <location>
        <begin position="565"/>
        <end position="584"/>
    </location>
</feature>
<feature type="transmembrane region" description="Helical" evidence="2">
    <location>
        <begin position="590"/>
        <end position="612"/>
    </location>
</feature>
<feature type="compositionally biased region" description="Basic and acidic residues" evidence="1">
    <location>
        <begin position="63"/>
        <end position="78"/>
    </location>
</feature>
<feature type="transmembrane region" description="Helical" evidence="2">
    <location>
        <begin position="531"/>
        <end position="553"/>
    </location>
</feature>
<dbReference type="RefSeq" id="WP_005191498.1">
    <property type="nucleotide sequence ID" value="NZ_CP045804.1"/>
</dbReference>
<keyword evidence="2" id="KW-1133">Transmembrane helix</keyword>
<feature type="compositionally biased region" description="Low complexity" evidence="1">
    <location>
        <begin position="496"/>
        <end position="515"/>
    </location>
</feature>
<feature type="compositionally biased region" description="Basic and acidic residues" evidence="1">
    <location>
        <begin position="240"/>
        <end position="252"/>
    </location>
</feature>
<gene>
    <name evidence="3" type="ORF">GII30_03845</name>
</gene>
<reference evidence="3" key="1">
    <citation type="journal article" date="2021" name="Nat. Microbiol.">
        <title>Cocultivation of an ultrasmall environmental parasitic bacterium with lytic ability against bacteria associated with wastewater foams.</title>
        <authorList>
            <person name="Batinovic S."/>
            <person name="Rose J.J.A."/>
            <person name="Ratcliffe J."/>
            <person name="Seviour R.J."/>
            <person name="Petrovski S."/>
        </authorList>
    </citation>
    <scope>NUCLEOTIDE SEQUENCE</scope>
    <source>
        <strain evidence="3">CON44</strain>
    </source>
</reference>
<feature type="compositionally biased region" description="Low complexity" evidence="1">
    <location>
        <begin position="345"/>
        <end position="361"/>
    </location>
</feature>
<evidence type="ECO:0000256" key="2">
    <source>
        <dbReference type="SAM" id="Phobius"/>
    </source>
</evidence>
<accession>A0A857KU08</accession>
<sequence length="613" mass="63577">MVNEDADSRPISVSELLARHQGDADTTTSAKDSRNRRRAGRDGAVSMAELTGEVPRVSSDPTAEPRHISFPRADRPADRQPPTGGALTSSGMPTYSPAAAQAPEPDADNEATGIIERVHETGPESGELSGAGESVVSEPEIPAATEPTKVTAADEDGDFDSYRSFSDVEVEPEVKQPRRGLFGRRKARGGDRQEPDEADGPTEAIAKTFDRTEPVGAVTPNERTDIIDRTGTEAPSPAELTDRTEVIDRTDAPDATAAATDTGDLPDDLERTGVIDHPDDLERTGVIERTGFGTPDEPADRGDAGKPGTGGPSEYLANLYSGAPGAGGSGSGDDLRPGETTEVIAPVGDDAPAAAAPSPNAYRLDPPQAPGKQAPGKQAPGDDTPDDQASGTDLSGEDGEAGTVAHDFGDLTDDEPEIDPATRAAQARAARAGAAKTAGGKKKLFGRKSAAADGTAADDDTWTDAYGTDRFGSDDESVAEQEHDLAADDAGEPAGSAAKTLAEKTSAAKKAAQQKMQDPKGADAGHERSPAVAWALVIGESILGIAVGIGLFWGFKRLWEWNVPFALVLSVVVIFSIVTLTHVVRRSRDLATTLLAVGVGLLVTIGPLVLLAT</sequence>
<evidence type="ECO:0000313" key="3">
    <source>
        <dbReference type="EMBL" id="QHN38428.1"/>
    </source>
</evidence>
<feature type="compositionally biased region" description="Basic and acidic residues" evidence="1">
    <location>
        <begin position="517"/>
        <end position="526"/>
    </location>
</feature>